<name>A0A4D6KV46_VIGUN</name>
<organism evidence="1 2">
    <name type="scientific">Vigna unguiculata</name>
    <name type="common">Cowpea</name>
    <dbReference type="NCBI Taxonomy" id="3917"/>
    <lineage>
        <taxon>Eukaryota</taxon>
        <taxon>Viridiplantae</taxon>
        <taxon>Streptophyta</taxon>
        <taxon>Embryophyta</taxon>
        <taxon>Tracheophyta</taxon>
        <taxon>Spermatophyta</taxon>
        <taxon>Magnoliopsida</taxon>
        <taxon>eudicotyledons</taxon>
        <taxon>Gunneridae</taxon>
        <taxon>Pentapetalae</taxon>
        <taxon>rosids</taxon>
        <taxon>fabids</taxon>
        <taxon>Fabales</taxon>
        <taxon>Fabaceae</taxon>
        <taxon>Papilionoideae</taxon>
        <taxon>50 kb inversion clade</taxon>
        <taxon>NPAAA clade</taxon>
        <taxon>indigoferoid/millettioid clade</taxon>
        <taxon>Phaseoleae</taxon>
        <taxon>Vigna</taxon>
    </lineage>
</organism>
<sequence>MLPRYHLHLHTTRNPSLHLHHVSAVGSTNTTGGRRLHQVRPPQFSLLIPVPVAMAAHFHCSILPHAREKPAATRPSLPFARPPSATAGPPFSHRTCNANSACNSCQTTCSSSLHQLHSHRDQQRFCNCSSSQVARESHPHERTCSNCIFASPHPREHTTSSPAGKLL</sequence>
<proteinExistence type="predicted"/>
<keyword evidence="2" id="KW-1185">Reference proteome</keyword>
<gene>
    <name evidence="1" type="ORF">DEO72_LG1g2788</name>
</gene>
<dbReference type="Proteomes" id="UP000501690">
    <property type="component" value="Linkage Group LG1"/>
</dbReference>
<evidence type="ECO:0000313" key="1">
    <source>
        <dbReference type="EMBL" id="QCD79149.1"/>
    </source>
</evidence>
<dbReference type="AlphaFoldDB" id="A0A4D6KV46"/>
<accession>A0A4D6KV46</accession>
<dbReference type="EMBL" id="CP039345">
    <property type="protein sequence ID" value="QCD79149.1"/>
    <property type="molecule type" value="Genomic_DNA"/>
</dbReference>
<evidence type="ECO:0000313" key="2">
    <source>
        <dbReference type="Proteomes" id="UP000501690"/>
    </source>
</evidence>
<protein>
    <submittedName>
        <fullName evidence="1">Uncharacterized protein</fullName>
    </submittedName>
</protein>
<reference evidence="1 2" key="1">
    <citation type="submission" date="2019-04" db="EMBL/GenBank/DDBJ databases">
        <title>An improved genome assembly and genetic linkage map for asparagus bean, Vigna unguiculata ssp. sesquipedialis.</title>
        <authorList>
            <person name="Xia Q."/>
            <person name="Zhang R."/>
            <person name="Dong Y."/>
        </authorList>
    </citation>
    <scope>NUCLEOTIDE SEQUENCE [LARGE SCALE GENOMIC DNA]</scope>
    <source>
        <tissue evidence="1">Leaf</tissue>
    </source>
</reference>